<dbReference type="InterPro" id="IPR008271">
    <property type="entry name" value="Ser/Thr_kinase_AS"/>
</dbReference>
<dbReference type="AlphaFoldDB" id="A0A7J8XAI6"/>
<evidence type="ECO:0000256" key="8">
    <source>
        <dbReference type="ARBA" id="ARBA00022741"/>
    </source>
</evidence>
<keyword evidence="9" id="KW-0418">Kinase</keyword>
<dbReference type="SUPFAM" id="SSF49899">
    <property type="entry name" value="Concanavalin A-like lectins/glucanases"/>
    <property type="match status" value="2"/>
</dbReference>
<organism evidence="17 18">
    <name type="scientific">Gossypium aridum</name>
    <name type="common">American cotton</name>
    <name type="synonym">Erioxylum aridum</name>
    <dbReference type="NCBI Taxonomy" id="34290"/>
    <lineage>
        <taxon>Eukaryota</taxon>
        <taxon>Viridiplantae</taxon>
        <taxon>Streptophyta</taxon>
        <taxon>Embryophyta</taxon>
        <taxon>Tracheophyta</taxon>
        <taxon>Spermatophyta</taxon>
        <taxon>Magnoliopsida</taxon>
        <taxon>eudicotyledons</taxon>
        <taxon>Gunneridae</taxon>
        <taxon>Pentapetalae</taxon>
        <taxon>rosids</taxon>
        <taxon>malvids</taxon>
        <taxon>Malvales</taxon>
        <taxon>Malvaceae</taxon>
        <taxon>Malvoideae</taxon>
        <taxon>Gossypium</taxon>
    </lineage>
</organism>
<dbReference type="PROSITE" id="PS00107">
    <property type="entry name" value="PROTEIN_KINASE_ATP"/>
    <property type="match status" value="1"/>
</dbReference>
<dbReference type="InterPro" id="IPR017441">
    <property type="entry name" value="Protein_kinase_ATP_BS"/>
</dbReference>
<accession>A0A7J8XAI6</accession>
<feature type="binding site" evidence="14">
    <location>
        <position position="414"/>
    </location>
    <ligand>
        <name>ATP</name>
        <dbReference type="ChEBI" id="CHEBI:30616"/>
    </ligand>
</feature>
<evidence type="ECO:0000313" key="17">
    <source>
        <dbReference type="EMBL" id="MBA0684307.1"/>
    </source>
</evidence>
<evidence type="ECO:0000256" key="15">
    <source>
        <dbReference type="SAM" id="Phobius"/>
    </source>
</evidence>
<dbReference type="CDD" id="cd06899">
    <property type="entry name" value="lectin_legume_LecRK_Arcelin_ConA"/>
    <property type="match status" value="1"/>
</dbReference>
<dbReference type="GO" id="GO:0016020">
    <property type="term" value="C:membrane"/>
    <property type="evidence" value="ECO:0007669"/>
    <property type="project" value="UniProtKB-SubCell"/>
</dbReference>
<evidence type="ECO:0000256" key="6">
    <source>
        <dbReference type="ARBA" id="ARBA00022729"/>
    </source>
</evidence>
<evidence type="ECO:0000256" key="11">
    <source>
        <dbReference type="ARBA" id="ARBA00022989"/>
    </source>
</evidence>
<dbReference type="CDD" id="cd14066">
    <property type="entry name" value="STKc_IRAK"/>
    <property type="match status" value="1"/>
</dbReference>
<comment type="similarity">
    <text evidence="3">In the C-terminal section; belongs to the protein kinase superfamily. Ser/Thr protein kinase family.</text>
</comment>
<protein>
    <recommendedName>
        <fullName evidence="16">Protein kinase domain-containing protein</fullName>
    </recommendedName>
</protein>
<dbReference type="InterPro" id="IPR011009">
    <property type="entry name" value="Kinase-like_dom_sf"/>
</dbReference>
<dbReference type="FunFam" id="2.60.120.200:FF:000103">
    <property type="entry name" value="L-type lectin-domain containing receptor kinase IX.1"/>
    <property type="match status" value="1"/>
</dbReference>
<name>A0A7J8XAI6_GOSAI</name>
<feature type="domain" description="Protein kinase" evidence="16">
    <location>
        <begin position="386"/>
        <end position="649"/>
    </location>
</feature>
<dbReference type="SUPFAM" id="SSF56112">
    <property type="entry name" value="Protein kinase-like (PK-like)"/>
    <property type="match status" value="1"/>
</dbReference>
<evidence type="ECO:0000256" key="5">
    <source>
        <dbReference type="ARBA" id="ARBA00022692"/>
    </source>
</evidence>
<keyword evidence="18" id="KW-1185">Reference proteome</keyword>
<evidence type="ECO:0000256" key="12">
    <source>
        <dbReference type="ARBA" id="ARBA00023136"/>
    </source>
</evidence>
<dbReference type="GO" id="GO:0030246">
    <property type="term" value="F:carbohydrate binding"/>
    <property type="evidence" value="ECO:0007669"/>
    <property type="project" value="UniProtKB-KW"/>
</dbReference>
<dbReference type="PROSITE" id="PS50011">
    <property type="entry name" value="PROTEIN_KINASE_DOM"/>
    <property type="match status" value="1"/>
</dbReference>
<dbReference type="Gene3D" id="2.60.120.200">
    <property type="match status" value="2"/>
</dbReference>
<comment type="similarity">
    <text evidence="2">In the N-terminal section; belongs to the leguminous lectin family.</text>
</comment>
<feature type="non-terminal residue" evidence="17">
    <location>
        <position position="1"/>
    </location>
</feature>
<dbReference type="SMART" id="SM00220">
    <property type="entry name" value="S_TKc"/>
    <property type="match status" value="1"/>
</dbReference>
<dbReference type="PANTHER" id="PTHR27007">
    <property type="match status" value="1"/>
</dbReference>
<dbReference type="Pfam" id="PF00069">
    <property type="entry name" value="Pkinase"/>
    <property type="match status" value="1"/>
</dbReference>
<evidence type="ECO:0000256" key="4">
    <source>
        <dbReference type="ARBA" id="ARBA00022679"/>
    </source>
</evidence>
<dbReference type="GO" id="GO:0004672">
    <property type="term" value="F:protein kinase activity"/>
    <property type="evidence" value="ECO:0007669"/>
    <property type="project" value="InterPro"/>
</dbReference>
<evidence type="ECO:0000313" key="18">
    <source>
        <dbReference type="Proteomes" id="UP000593577"/>
    </source>
</evidence>
<evidence type="ECO:0000256" key="2">
    <source>
        <dbReference type="ARBA" id="ARBA00008536"/>
    </source>
</evidence>
<keyword evidence="12 15" id="KW-0472">Membrane</keyword>
<keyword evidence="4" id="KW-0808">Transferase</keyword>
<keyword evidence="7" id="KW-0430">Lectin</keyword>
<dbReference type="PROSITE" id="PS00108">
    <property type="entry name" value="PROTEIN_KINASE_ST"/>
    <property type="match status" value="1"/>
</dbReference>
<sequence length="691" mass="77386">MEHVGINNNSIASAVYVSWDAGSNSGKLANAWITYNDLSVFWTYAENPVFMGNSFLSYVFDLMKTQPQWVKIGFSAVSFDITRFQTTTNNIAYEGDAHLSLGNLELNIVEYVCRVGWATYTEPIRIWDSSTLSLADFTTHFSFTINTRNVSNYGNGFAFFLAPVDYQIPPNSAGGYLGLLNSSTGAGTSRTQIIMVEFDSYSNGDWDPPTEHVGINNNSLASAVYVPWNAGSNSGKLANAWITYNATTKNLSVFWTYDENPVFMGNSSLSYVIDLMKTLPQWVKIGFSAGTGQLTEYNTIKSWKFTSNLETKQPKPSKKKSTRTYVIVLVPVCAVALLLGLLTVWFLLQKEGIKGCLRQKNGTHLDGGGIPIRFGYQQLYEATNGFAEDKRLGRGGSAHVYKGKLDDYSIIAVKRIFAESESFFINELNVISRLKHENLVRLIGWCHEQSQLLLVYEYMPNGSLESHLHGEKPTLPWHVRYKIAIGLASALQYLHEGEEQCVLHRDIKSDNVLLDLDFTTKLCDFGVSKLVDRGERTQTTMVVGTPGYLAPEYMQEQRARKETDMYSFGIVALEICCGRKPRNGALVRVVWQLYLGGIVVEAADARLENFDANEMRCLLTVGLWCTNPNHSERPTAEQVLNILQNESPLPDLPLDMYPPPLPPLEIDTESFGPQELARFKKLLEKPVKLKP</sequence>
<evidence type="ECO:0000256" key="9">
    <source>
        <dbReference type="ARBA" id="ARBA00022777"/>
    </source>
</evidence>
<comment type="subcellular location">
    <subcellularLocation>
        <location evidence="1">Membrane</location>
        <topology evidence="1">Single-pass type I membrane protein</topology>
    </subcellularLocation>
</comment>
<keyword evidence="5 15" id="KW-0812">Transmembrane</keyword>
<dbReference type="Pfam" id="PF00139">
    <property type="entry name" value="Lectin_legB"/>
    <property type="match status" value="2"/>
</dbReference>
<dbReference type="EMBL" id="JABFAA010000006">
    <property type="protein sequence ID" value="MBA0684307.1"/>
    <property type="molecule type" value="Genomic_DNA"/>
</dbReference>
<evidence type="ECO:0000256" key="3">
    <source>
        <dbReference type="ARBA" id="ARBA00010217"/>
    </source>
</evidence>
<dbReference type="InterPro" id="IPR000719">
    <property type="entry name" value="Prot_kinase_dom"/>
</dbReference>
<dbReference type="Gene3D" id="1.10.510.10">
    <property type="entry name" value="Transferase(Phosphotransferase) domain 1"/>
    <property type="match status" value="1"/>
</dbReference>
<keyword evidence="8 14" id="KW-0547">Nucleotide-binding</keyword>
<evidence type="ECO:0000259" key="16">
    <source>
        <dbReference type="PROSITE" id="PS50011"/>
    </source>
</evidence>
<keyword evidence="10 14" id="KW-0067">ATP-binding</keyword>
<evidence type="ECO:0000256" key="1">
    <source>
        <dbReference type="ARBA" id="ARBA00004479"/>
    </source>
</evidence>
<dbReference type="InterPro" id="IPR001220">
    <property type="entry name" value="Legume_lectin_dom"/>
</dbReference>
<dbReference type="PROSITE" id="PS00308">
    <property type="entry name" value="LECTIN_LEGUME_ALPHA"/>
    <property type="match status" value="1"/>
</dbReference>
<keyword evidence="13" id="KW-0675">Receptor</keyword>
<dbReference type="Proteomes" id="UP000593577">
    <property type="component" value="Unassembled WGS sequence"/>
</dbReference>
<keyword evidence="6" id="KW-0732">Signal</keyword>
<proteinExistence type="inferred from homology"/>
<feature type="transmembrane region" description="Helical" evidence="15">
    <location>
        <begin position="325"/>
        <end position="348"/>
    </location>
</feature>
<dbReference type="InterPro" id="IPR050528">
    <property type="entry name" value="L-type_Lectin-RKs"/>
</dbReference>
<dbReference type="FunFam" id="1.10.510.10:FF:000522">
    <property type="entry name" value="L-type lectin-domain containing receptor kinase IX.1"/>
    <property type="match status" value="1"/>
</dbReference>
<dbReference type="Gene3D" id="3.30.200.20">
    <property type="entry name" value="Phosphorylase Kinase, domain 1"/>
    <property type="match status" value="1"/>
</dbReference>
<evidence type="ECO:0000256" key="13">
    <source>
        <dbReference type="ARBA" id="ARBA00023170"/>
    </source>
</evidence>
<dbReference type="GO" id="GO:0005524">
    <property type="term" value="F:ATP binding"/>
    <property type="evidence" value="ECO:0007669"/>
    <property type="project" value="UniProtKB-UniRule"/>
</dbReference>
<reference evidence="17 18" key="1">
    <citation type="journal article" date="2019" name="Genome Biol. Evol.">
        <title>Insights into the evolution of the New World diploid cottons (Gossypium, subgenus Houzingenia) based on genome sequencing.</title>
        <authorList>
            <person name="Grover C.E."/>
            <person name="Arick M.A. 2nd"/>
            <person name="Thrash A."/>
            <person name="Conover J.L."/>
            <person name="Sanders W.S."/>
            <person name="Peterson D.G."/>
            <person name="Frelichowski J.E."/>
            <person name="Scheffler J.A."/>
            <person name="Scheffler B.E."/>
            <person name="Wendel J.F."/>
        </authorList>
    </citation>
    <scope>NUCLEOTIDE SEQUENCE [LARGE SCALE GENOMIC DNA]</scope>
    <source>
        <strain evidence="17">185</strain>
        <tissue evidence="17">Leaf</tissue>
    </source>
</reference>
<evidence type="ECO:0000256" key="7">
    <source>
        <dbReference type="ARBA" id="ARBA00022734"/>
    </source>
</evidence>
<dbReference type="InterPro" id="IPR000985">
    <property type="entry name" value="Lectin_LegA_CS"/>
</dbReference>
<keyword evidence="11 15" id="KW-1133">Transmembrane helix</keyword>
<evidence type="ECO:0000256" key="10">
    <source>
        <dbReference type="ARBA" id="ARBA00022840"/>
    </source>
</evidence>
<comment type="caution">
    <text evidence="17">The sequence shown here is derived from an EMBL/GenBank/DDBJ whole genome shotgun (WGS) entry which is preliminary data.</text>
</comment>
<gene>
    <name evidence="17" type="ORF">Goari_025901</name>
</gene>
<evidence type="ECO:0000256" key="14">
    <source>
        <dbReference type="PROSITE-ProRule" id="PRU10141"/>
    </source>
</evidence>
<dbReference type="InterPro" id="IPR013320">
    <property type="entry name" value="ConA-like_dom_sf"/>
</dbReference>